<dbReference type="EMBL" id="JAPHNI010000776">
    <property type="protein sequence ID" value="KAJ8108255.1"/>
    <property type="molecule type" value="Genomic_DNA"/>
</dbReference>
<dbReference type="Proteomes" id="UP001153331">
    <property type="component" value="Unassembled WGS sequence"/>
</dbReference>
<proteinExistence type="predicted"/>
<name>A0ACC2HZE0_9PLEO</name>
<evidence type="ECO:0000313" key="2">
    <source>
        <dbReference type="Proteomes" id="UP001153331"/>
    </source>
</evidence>
<sequence>MGRWQPYLYSAPERQSMNDARDNFNPKAVTMASRMPPPAPKKKQDGPLLDFNKHPDSYLFLPYGKTDAKPMSPKTKLWIKIVRWIQLFFRVCSLLGAVGLLLCAIFIRGAQDTEGWIMRIPPGVDMVACLYAIYHLIRSPRSRAPASSASYHFFALVTDAGFIPFYVYTLLLSRRNADMEAGTTGRWRTMFPTDDETNKILLTTWLTATTAAGLHLLSAFLDIYLVIVFRKITNLPPDMNPLEDNLTRRKSKHKHKNSSISAITPFLDDEKRHSAQSTTSVDRNSQTDPLLSQDVPSPTKTQMSFMHTRTNSETAYSPHTPQSAHQSKERFSMCSQPQTARQSRTSLAHRDDIYRRDDSVDNETLAQRKSFLAQQANLQRHERNNSYVTTSSKQEFYTPPATARNDQSASTGDISLEKSSHQDLRNDNWFVHGDDKEESGNDSRYLVPKQTKFGQKKGYTTVSSYDVSDVEDETDQPMVPQPLRMNPPTPQPTPPPNYNLNGSKSTPPPSNLKRTQTTTSISTEATFSRSQSRGNTPKSRYYGDLKAATAGIRNGDSASNSPATSPTKGSSKEQLNQLPSATAQYMVNSSPVKNSLAQNAPFSLDKKSYTSVRKTGEFNHTPVKAISPRVVSRSGIDYVNPYEFDDSDLGTPGRRRDVSGKIAEEGRGGAWNDRGLTHRKASGVGYAF</sequence>
<keyword evidence="2" id="KW-1185">Reference proteome</keyword>
<evidence type="ECO:0000313" key="1">
    <source>
        <dbReference type="EMBL" id="KAJ8108255.1"/>
    </source>
</evidence>
<accession>A0ACC2HZE0</accession>
<comment type="caution">
    <text evidence="1">The sequence shown here is derived from an EMBL/GenBank/DDBJ whole genome shotgun (WGS) entry which is preliminary data.</text>
</comment>
<protein>
    <submittedName>
        <fullName evidence="1">Uncharacterized protein</fullName>
    </submittedName>
</protein>
<organism evidence="1 2">
    <name type="scientific">Boeremia exigua</name>
    <dbReference type="NCBI Taxonomy" id="749465"/>
    <lineage>
        <taxon>Eukaryota</taxon>
        <taxon>Fungi</taxon>
        <taxon>Dikarya</taxon>
        <taxon>Ascomycota</taxon>
        <taxon>Pezizomycotina</taxon>
        <taxon>Dothideomycetes</taxon>
        <taxon>Pleosporomycetidae</taxon>
        <taxon>Pleosporales</taxon>
        <taxon>Pleosporineae</taxon>
        <taxon>Didymellaceae</taxon>
        <taxon>Boeremia</taxon>
    </lineage>
</organism>
<gene>
    <name evidence="1" type="ORF">OPT61_g8298</name>
</gene>
<reference evidence="1" key="1">
    <citation type="submission" date="2022-11" db="EMBL/GenBank/DDBJ databases">
        <title>Genome Sequence of Boeremia exigua.</title>
        <authorList>
            <person name="Buettner E."/>
        </authorList>
    </citation>
    <scope>NUCLEOTIDE SEQUENCE</scope>
    <source>
        <strain evidence="1">CU02</strain>
    </source>
</reference>